<comment type="caution">
    <text evidence="1">The sequence shown here is derived from an EMBL/GenBank/DDBJ whole genome shotgun (WGS) entry which is preliminary data.</text>
</comment>
<proteinExistence type="predicted"/>
<dbReference type="Proteomes" id="UP001642484">
    <property type="component" value="Unassembled WGS sequence"/>
</dbReference>
<accession>A0ABP0KPD9</accession>
<sequence>MAWLRERPEVNDTAKLWLYARRGEGKSTSYEYEPELSVTSRIRCTRNGRSQWIWITRDDRDSDGKKATVSFLGRDKALLESILEEGREIQRQKREKFLTVVQVYDFGKEHGLNWLHPQDKDRKQPGRSISSVVLPRHNAQSSMDQAEAIQSLPSLPVVLGGVSITGRRLMKMEILKIPGYKLECLWCGISLMPKNGLMCWNPI</sequence>
<evidence type="ECO:0000313" key="2">
    <source>
        <dbReference type="Proteomes" id="UP001642484"/>
    </source>
</evidence>
<reference evidence="1 2" key="1">
    <citation type="submission" date="2024-02" db="EMBL/GenBank/DDBJ databases">
        <authorList>
            <person name="Chen Y."/>
            <person name="Shah S."/>
            <person name="Dougan E. K."/>
            <person name="Thang M."/>
            <person name="Chan C."/>
        </authorList>
    </citation>
    <scope>NUCLEOTIDE SEQUENCE [LARGE SCALE GENOMIC DNA]</scope>
</reference>
<dbReference type="EMBL" id="CAXAMN010009224">
    <property type="protein sequence ID" value="CAK9028038.1"/>
    <property type="molecule type" value="Genomic_DNA"/>
</dbReference>
<gene>
    <name evidence="1" type="ORF">CCMP2556_LOCUS16963</name>
</gene>
<organism evidence="1 2">
    <name type="scientific">Durusdinium trenchii</name>
    <dbReference type="NCBI Taxonomy" id="1381693"/>
    <lineage>
        <taxon>Eukaryota</taxon>
        <taxon>Sar</taxon>
        <taxon>Alveolata</taxon>
        <taxon>Dinophyceae</taxon>
        <taxon>Suessiales</taxon>
        <taxon>Symbiodiniaceae</taxon>
        <taxon>Durusdinium</taxon>
    </lineage>
</organism>
<evidence type="ECO:0008006" key="3">
    <source>
        <dbReference type="Google" id="ProtNLM"/>
    </source>
</evidence>
<name>A0ABP0KPD9_9DINO</name>
<protein>
    <recommendedName>
        <fullName evidence="3">Fungal-type protein kinase domain-containing protein</fullName>
    </recommendedName>
</protein>
<evidence type="ECO:0000313" key="1">
    <source>
        <dbReference type="EMBL" id="CAK9028038.1"/>
    </source>
</evidence>
<keyword evidence="2" id="KW-1185">Reference proteome</keyword>